<keyword evidence="12" id="KW-0902">Two-component regulatory system</keyword>
<dbReference type="InterPro" id="IPR050398">
    <property type="entry name" value="HssS/ArlS-like"/>
</dbReference>
<dbReference type="Gene3D" id="1.10.287.130">
    <property type="match status" value="1"/>
</dbReference>
<name>A0A4S3B7T0_9ENTE</name>
<dbReference type="EMBL" id="SDGV01000004">
    <property type="protein sequence ID" value="THB62013.1"/>
    <property type="molecule type" value="Genomic_DNA"/>
</dbReference>
<dbReference type="InterPro" id="IPR003660">
    <property type="entry name" value="HAMP_dom"/>
</dbReference>
<dbReference type="PROSITE" id="PS50885">
    <property type="entry name" value="HAMP"/>
    <property type="match status" value="1"/>
</dbReference>
<evidence type="ECO:0000256" key="8">
    <source>
        <dbReference type="ARBA" id="ARBA00022741"/>
    </source>
</evidence>
<comment type="caution">
    <text evidence="17">The sequence shown here is derived from an EMBL/GenBank/DDBJ whole genome shotgun (WGS) entry which is preliminary data.</text>
</comment>
<dbReference type="SUPFAM" id="SSF47384">
    <property type="entry name" value="Homodimeric domain of signal transducing histidine kinase"/>
    <property type="match status" value="1"/>
</dbReference>
<keyword evidence="8" id="KW-0547">Nucleotide-binding</keyword>
<evidence type="ECO:0000256" key="10">
    <source>
        <dbReference type="ARBA" id="ARBA00022840"/>
    </source>
</evidence>
<dbReference type="Pfam" id="PF00672">
    <property type="entry name" value="HAMP"/>
    <property type="match status" value="1"/>
</dbReference>
<evidence type="ECO:0000313" key="18">
    <source>
        <dbReference type="Proteomes" id="UP000310506"/>
    </source>
</evidence>
<dbReference type="PRINTS" id="PR00344">
    <property type="entry name" value="BCTRLSENSOR"/>
</dbReference>
<dbReference type="RefSeq" id="WP_136136012.1">
    <property type="nucleotide sequence ID" value="NZ_SDGV01000004.1"/>
</dbReference>
<dbReference type="SUPFAM" id="SSF55874">
    <property type="entry name" value="ATPase domain of HSP90 chaperone/DNA topoisomerase II/histidine kinase"/>
    <property type="match status" value="1"/>
</dbReference>
<sequence length="459" mass="52346">MKYFAKIYYYVFISLLILFGVISFFVLDRTLQNTLKQEKETAISKEQIVYLLIHSKLPDIKEESNLHQLGEFVSQTSQEQFMIFSKSGENLYTSNTALKNWKFEKEFPTKEGKLLISDIHGEPKNRYLILTEKIPNSPYYLAYIDPLKDYNRTNQELKMMYFMLLIAITFLSALIALLLANMLVRPIKQLIRVTTDITKGEIKRRAPEYTTDELGELGQSLNQMTDKLNADIDQITKLKTEQDLFLANLSHEIRTPLTSIIGYSQILQWSPLPQDDLESIQFIHSESQRLANLSNDLIKLSQLATYPIELQEISTEAIKADLHSFILATLKKTQIIILLKADTLSLDKNLFKLLAYNILSNSLRVLPDDGQITITGEPTSKTEYTLTFCDNGPGIPEHILEHVTEAFVTTNEARDDHHLGLGLSIVKKVVTLHHSTLQIMSSQSEGTKITVTLKRGKSL</sequence>
<keyword evidence="7 14" id="KW-0812">Transmembrane</keyword>
<keyword evidence="9 17" id="KW-0418">Kinase</keyword>
<dbReference type="PROSITE" id="PS50109">
    <property type="entry name" value="HIS_KIN"/>
    <property type="match status" value="1"/>
</dbReference>
<dbReference type="PANTHER" id="PTHR45528">
    <property type="entry name" value="SENSOR HISTIDINE KINASE CPXA"/>
    <property type="match status" value="1"/>
</dbReference>
<evidence type="ECO:0000256" key="2">
    <source>
        <dbReference type="ARBA" id="ARBA00004651"/>
    </source>
</evidence>
<dbReference type="InterPro" id="IPR003594">
    <property type="entry name" value="HATPase_dom"/>
</dbReference>
<evidence type="ECO:0000256" key="12">
    <source>
        <dbReference type="ARBA" id="ARBA00023012"/>
    </source>
</evidence>
<dbReference type="Gene3D" id="3.30.565.10">
    <property type="entry name" value="Histidine kinase-like ATPase, C-terminal domain"/>
    <property type="match status" value="1"/>
</dbReference>
<feature type="transmembrane region" description="Helical" evidence="14">
    <location>
        <begin position="159"/>
        <end position="184"/>
    </location>
</feature>
<dbReference type="CDD" id="cd06225">
    <property type="entry name" value="HAMP"/>
    <property type="match status" value="1"/>
</dbReference>
<dbReference type="InterPro" id="IPR036097">
    <property type="entry name" value="HisK_dim/P_sf"/>
</dbReference>
<dbReference type="FunFam" id="1.10.287.130:FF:000001">
    <property type="entry name" value="Two-component sensor histidine kinase"/>
    <property type="match status" value="1"/>
</dbReference>
<feature type="transmembrane region" description="Helical" evidence="14">
    <location>
        <begin position="7"/>
        <end position="27"/>
    </location>
</feature>
<dbReference type="PANTHER" id="PTHR45528:SF1">
    <property type="entry name" value="SENSOR HISTIDINE KINASE CPXA"/>
    <property type="match status" value="1"/>
</dbReference>
<dbReference type="Pfam" id="PF00512">
    <property type="entry name" value="HisKA"/>
    <property type="match status" value="1"/>
</dbReference>
<keyword evidence="4" id="KW-1003">Cell membrane</keyword>
<feature type="domain" description="HAMP" evidence="16">
    <location>
        <begin position="181"/>
        <end position="233"/>
    </location>
</feature>
<evidence type="ECO:0000256" key="11">
    <source>
        <dbReference type="ARBA" id="ARBA00022989"/>
    </source>
</evidence>
<evidence type="ECO:0000256" key="3">
    <source>
        <dbReference type="ARBA" id="ARBA00012438"/>
    </source>
</evidence>
<dbReference type="SMART" id="SM00304">
    <property type="entry name" value="HAMP"/>
    <property type="match status" value="1"/>
</dbReference>
<accession>A0A4S3B7T0</accession>
<dbReference type="InterPro" id="IPR005467">
    <property type="entry name" value="His_kinase_dom"/>
</dbReference>
<gene>
    <name evidence="17" type="ORF">ESZ54_02060</name>
</gene>
<comment type="catalytic activity">
    <reaction evidence="1">
        <text>ATP + protein L-histidine = ADP + protein N-phospho-L-histidine.</text>
        <dbReference type="EC" id="2.7.13.3"/>
    </reaction>
</comment>
<proteinExistence type="predicted"/>
<evidence type="ECO:0000256" key="1">
    <source>
        <dbReference type="ARBA" id="ARBA00000085"/>
    </source>
</evidence>
<dbReference type="GO" id="GO:0005524">
    <property type="term" value="F:ATP binding"/>
    <property type="evidence" value="ECO:0007669"/>
    <property type="project" value="UniProtKB-KW"/>
</dbReference>
<evidence type="ECO:0000256" key="6">
    <source>
        <dbReference type="ARBA" id="ARBA00022679"/>
    </source>
</evidence>
<keyword evidence="6" id="KW-0808">Transferase</keyword>
<dbReference type="CDD" id="cd00082">
    <property type="entry name" value="HisKA"/>
    <property type="match status" value="1"/>
</dbReference>
<keyword evidence="10" id="KW-0067">ATP-binding</keyword>
<dbReference type="InterPro" id="IPR004358">
    <property type="entry name" value="Sig_transdc_His_kin-like_C"/>
</dbReference>
<evidence type="ECO:0000259" key="15">
    <source>
        <dbReference type="PROSITE" id="PS50109"/>
    </source>
</evidence>
<evidence type="ECO:0000256" key="13">
    <source>
        <dbReference type="ARBA" id="ARBA00023136"/>
    </source>
</evidence>
<dbReference type="GO" id="GO:0005886">
    <property type="term" value="C:plasma membrane"/>
    <property type="evidence" value="ECO:0007669"/>
    <property type="project" value="UniProtKB-SubCell"/>
</dbReference>
<feature type="domain" description="Histidine kinase" evidence="15">
    <location>
        <begin position="248"/>
        <end position="457"/>
    </location>
</feature>
<dbReference type="OrthoDB" id="9792991at2"/>
<evidence type="ECO:0000259" key="16">
    <source>
        <dbReference type="PROSITE" id="PS50885"/>
    </source>
</evidence>
<dbReference type="EC" id="2.7.13.3" evidence="3"/>
<dbReference type="InterPro" id="IPR003661">
    <property type="entry name" value="HisK_dim/P_dom"/>
</dbReference>
<organism evidence="17 18">
    <name type="scientific">Vagococcus silagei</name>
    <dbReference type="NCBI Taxonomy" id="2508885"/>
    <lineage>
        <taxon>Bacteria</taxon>
        <taxon>Bacillati</taxon>
        <taxon>Bacillota</taxon>
        <taxon>Bacilli</taxon>
        <taxon>Lactobacillales</taxon>
        <taxon>Enterococcaceae</taxon>
        <taxon>Vagococcus</taxon>
    </lineage>
</organism>
<dbReference type="Pfam" id="PF02518">
    <property type="entry name" value="HATPase_c"/>
    <property type="match status" value="1"/>
</dbReference>
<evidence type="ECO:0000256" key="4">
    <source>
        <dbReference type="ARBA" id="ARBA00022475"/>
    </source>
</evidence>
<evidence type="ECO:0000313" key="17">
    <source>
        <dbReference type="EMBL" id="THB62013.1"/>
    </source>
</evidence>
<reference evidence="17 18" key="1">
    <citation type="submission" date="2019-01" db="EMBL/GenBank/DDBJ databases">
        <title>Vagococcus silagei sp. nov. isolated from brewer's grain.</title>
        <authorList>
            <person name="Guu J.-R."/>
        </authorList>
    </citation>
    <scope>NUCLEOTIDE SEQUENCE [LARGE SCALE GENOMIC DNA]</scope>
    <source>
        <strain evidence="17 18">2B-2</strain>
    </source>
</reference>
<keyword evidence="13 14" id="KW-0472">Membrane</keyword>
<protein>
    <recommendedName>
        <fullName evidence="3">histidine kinase</fullName>
        <ecNumber evidence="3">2.7.13.3</ecNumber>
    </recommendedName>
</protein>
<keyword evidence="5" id="KW-0597">Phosphoprotein</keyword>
<dbReference type="GO" id="GO:0000155">
    <property type="term" value="F:phosphorelay sensor kinase activity"/>
    <property type="evidence" value="ECO:0007669"/>
    <property type="project" value="InterPro"/>
</dbReference>
<evidence type="ECO:0000256" key="9">
    <source>
        <dbReference type="ARBA" id="ARBA00022777"/>
    </source>
</evidence>
<evidence type="ECO:0000256" key="7">
    <source>
        <dbReference type="ARBA" id="ARBA00022692"/>
    </source>
</evidence>
<keyword evidence="18" id="KW-1185">Reference proteome</keyword>
<dbReference type="Gene3D" id="6.10.340.10">
    <property type="match status" value="1"/>
</dbReference>
<evidence type="ECO:0000256" key="14">
    <source>
        <dbReference type="SAM" id="Phobius"/>
    </source>
</evidence>
<comment type="subcellular location">
    <subcellularLocation>
        <location evidence="2">Cell membrane</location>
        <topology evidence="2">Multi-pass membrane protein</topology>
    </subcellularLocation>
</comment>
<dbReference type="AlphaFoldDB" id="A0A4S3B7T0"/>
<keyword evidence="11 14" id="KW-1133">Transmembrane helix</keyword>
<dbReference type="SMART" id="SM00387">
    <property type="entry name" value="HATPase_c"/>
    <property type="match status" value="1"/>
</dbReference>
<evidence type="ECO:0000256" key="5">
    <source>
        <dbReference type="ARBA" id="ARBA00022553"/>
    </source>
</evidence>
<dbReference type="CDD" id="cd00075">
    <property type="entry name" value="HATPase"/>
    <property type="match status" value="1"/>
</dbReference>
<dbReference type="SMART" id="SM00388">
    <property type="entry name" value="HisKA"/>
    <property type="match status" value="1"/>
</dbReference>
<dbReference type="Proteomes" id="UP000310506">
    <property type="component" value="Unassembled WGS sequence"/>
</dbReference>
<dbReference type="InterPro" id="IPR036890">
    <property type="entry name" value="HATPase_C_sf"/>
</dbReference>
<dbReference type="SUPFAM" id="SSF158472">
    <property type="entry name" value="HAMP domain-like"/>
    <property type="match status" value="1"/>
</dbReference>